<dbReference type="GO" id="GO:0005886">
    <property type="term" value="C:plasma membrane"/>
    <property type="evidence" value="ECO:0007669"/>
    <property type="project" value="UniProtKB-SubCell"/>
</dbReference>
<dbReference type="OrthoDB" id="6016419at2"/>
<proteinExistence type="predicted"/>
<dbReference type="Proteomes" id="UP000036890">
    <property type="component" value="Unassembled WGS sequence"/>
</dbReference>
<dbReference type="AlphaFoldDB" id="A0A0L8ADI0"/>
<dbReference type="GO" id="GO:0140359">
    <property type="term" value="F:ABC-type transporter activity"/>
    <property type="evidence" value="ECO:0007669"/>
    <property type="project" value="InterPro"/>
</dbReference>
<feature type="transmembrane region" description="Helical" evidence="1">
    <location>
        <begin position="184"/>
        <end position="204"/>
    </location>
</feature>
<dbReference type="RefSeq" id="WP_010485623.1">
    <property type="nucleotide sequence ID" value="NZ_AJLO02000014.1"/>
</dbReference>
<feature type="transmembrane region" description="Helical" evidence="1">
    <location>
        <begin position="20"/>
        <end position="36"/>
    </location>
</feature>
<sequence>MSSLSIAGHEIRRLLRDRALPVLLGLLVVLAAYAAWNGSAWVGQREAAISLINAEEQDARDRSRGFVGKAPSVLPRVQPVLPPGPMAALSIGQADAYPYTADVVALGDRSQLLRHVWSDIGNPAVQAAGRFDLAFVIVFLLPLVILATTFDLWSRERERGITALVLSQPIAAGRLIAVKALARGAIVLLPALAIILAVAAGSGATSPSGLAALALIVLAYGSVWLALAVLIGCFARRTTEAAIASGALWLLIVVMAPSLVLAAVNLMMPPPSQMQLATALKAQLADTARQQQLRHAAASPATRSPAPRIADAVRVAYADLVQADQAIAPLIAAHTEAEDVRRRALDRARLLLPSVAVQDALDRLAGSDADRALAFQQQVLMYWHARRQLHKAYLDRDVPQTLAEYDALPRFEFQDTAGALQRGVLIDLAALAVATLLLLIAAWSMRRRLATP</sequence>
<reference evidence="2 3" key="1">
    <citation type="journal article" date="2012" name="J. Bacteriol.">
        <title>Genome sequence of a novel nicotine-degrading strain, Pseudomonas geniculata N1.</title>
        <authorList>
            <person name="Tang H."/>
            <person name="Yu H."/>
            <person name="Tai C."/>
            <person name="Huang K."/>
            <person name="Liu Y."/>
            <person name="Wang L."/>
            <person name="Yao Y."/>
            <person name="Wu G."/>
            <person name="Xu P."/>
        </authorList>
    </citation>
    <scope>NUCLEOTIDE SEQUENCE [LARGE SCALE GENOMIC DNA]</scope>
    <source>
        <strain evidence="2 3">N1</strain>
    </source>
</reference>
<dbReference type="Pfam" id="PF12040">
    <property type="entry name" value="DUF3526"/>
    <property type="match status" value="1"/>
</dbReference>
<keyword evidence="1" id="KW-0472">Membrane</keyword>
<accession>A0A0L8ADI0</accession>
<dbReference type="InterPro" id="IPR021913">
    <property type="entry name" value="DUF3526"/>
</dbReference>
<dbReference type="Pfam" id="PF12679">
    <property type="entry name" value="ABC2_membrane_2"/>
    <property type="match status" value="1"/>
</dbReference>
<dbReference type="EMBL" id="AJLO02000014">
    <property type="protein sequence ID" value="KOF00195.1"/>
    <property type="molecule type" value="Genomic_DNA"/>
</dbReference>
<name>A0A0L8ADI0_9GAMM</name>
<dbReference type="PANTHER" id="PTHR43471">
    <property type="entry name" value="ABC TRANSPORTER PERMEASE"/>
    <property type="match status" value="1"/>
</dbReference>
<feature type="transmembrane region" description="Helical" evidence="1">
    <location>
        <begin position="247"/>
        <end position="268"/>
    </location>
</feature>
<organism evidence="2 3">
    <name type="scientific">Stenotrophomonas geniculata N1</name>
    <dbReference type="NCBI Taxonomy" id="1167641"/>
    <lineage>
        <taxon>Bacteria</taxon>
        <taxon>Pseudomonadati</taxon>
        <taxon>Pseudomonadota</taxon>
        <taxon>Gammaproteobacteria</taxon>
        <taxon>Lysobacterales</taxon>
        <taxon>Lysobacteraceae</taxon>
        <taxon>Stenotrophomonas</taxon>
    </lineage>
</organism>
<feature type="transmembrane region" description="Helical" evidence="1">
    <location>
        <begin position="424"/>
        <end position="443"/>
    </location>
</feature>
<keyword evidence="1" id="KW-1133">Transmembrane helix</keyword>
<protein>
    <submittedName>
        <fullName evidence="2">ABC transporter permease</fullName>
    </submittedName>
</protein>
<evidence type="ECO:0000256" key="1">
    <source>
        <dbReference type="SAM" id="Phobius"/>
    </source>
</evidence>
<feature type="transmembrane region" description="Helical" evidence="1">
    <location>
        <begin position="210"/>
        <end position="235"/>
    </location>
</feature>
<evidence type="ECO:0000313" key="2">
    <source>
        <dbReference type="EMBL" id="KOF00195.1"/>
    </source>
</evidence>
<dbReference type="PANTHER" id="PTHR43471:SF14">
    <property type="entry name" value="ABC-2 TYPE TRANSPORT SYSTEM PERMEASE PROTEIN"/>
    <property type="match status" value="1"/>
</dbReference>
<feature type="transmembrane region" description="Helical" evidence="1">
    <location>
        <begin position="133"/>
        <end position="153"/>
    </location>
</feature>
<keyword evidence="1" id="KW-0812">Transmembrane</keyword>
<comment type="caution">
    <text evidence="2">The sequence shown here is derived from an EMBL/GenBank/DDBJ whole genome shotgun (WGS) entry which is preliminary data.</text>
</comment>
<gene>
    <name evidence="2" type="ORF">W7K_05055</name>
</gene>
<evidence type="ECO:0000313" key="3">
    <source>
        <dbReference type="Proteomes" id="UP000036890"/>
    </source>
</evidence>